<evidence type="ECO:0000313" key="3">
    <source>
        <dbReference type="Proteomes" id="UP000799538"/>
    </source>
</evidence>
<evidence type="ECO:0000313" key="2">
    <source>
        <dbReference type="EMBL" id="KAF2221034.1"/>
    </source>
</evidence>
<dbReference type="Proteomes" id="UP000799538">
    <property type="component" value="Unassembled WGS sequence"/>
</dbReference>
<sequence>MNDHCSFSHVPGSHGTHDGGYKVCLPPPLDLLLLIRPVLPKDIGRGGGIALVPLQATISAIMAFDARDLKPGQYQHNVDKQWQSIKAIYDANMGSDGVLTPRGALLIIEGNRNTVRRMVSDLAMYSAINSATPNKTTRDKVADIIMVANKAHDIMHNLRKNHFELTREMGIMVEDEYLTLPISRQPFDEPGSLRFENIRPAPLTHQRLSRMPAGDYDRPGAQKTVIRRWLDRDVPAISLSGEQDLQPCTGAKMHGPDRSASITPAPGAFGQDAGVRGQDAVRSIEFTHSSSLPPPRPRETLGQAVPDSSYNHAKAALERSIRSSPHQAGLPRPPPKSSRLEEPTEPIDHSVPSPLSSDSLPPPGRPRLQTPPGYHKHKQFLLPPPGYHKDNQDLLPPPGLRKNRPRSPELQALPPPTKMRPPPPLGLEPPMYARKEQSPLTAPPLRKRSQASPNRGNIPQAPPKYPYVPECDPIDTVDTYHEPPRKKKRPNSPVYHDDESE</sequence>
<protein>
    <submittedName>
        <fullName evidence="2">Uncharacterized protein</fullName>
    </submittedName>
</protein>
<evidence type="ECO:0000256" key="1">
    <source>
        <dbReference type="SAM" id="MobiDB-lite"/>
    </source>
</evidence>
<dbReference type="EMBL" id="ML992511">
    <property type="protein sequence ID" value="KAF2221034.1"/>
    <property type="molecule type" value="Genomic_DNA"/>
</dbReference>
<dbReference type="AlphaFoldDB" id="A0A6A6G5Y6"/>
<feature type="compositionally biased region" description="Pro residues" evidence="1">
    <location>
        <begin position="413"/>
        <end position="427"/>
    </location>
</feature>
<reference evidence="3" key="1">
    <citation type="journal article" date="2020" name="Stud. Mycol.">
        <title>101 Dothideomycetes genomes: A test case for predicting lifestyles and emergence of pathogens.</title>
        <authorList>
            <person name="Haridas S."/>
            <person name="Albert R."/>
            <person name="Binder M."/>
            <person name="Bloem J."/>
            <person name="LaButti K."/>
            <person name="Salamov A."/>
            <person name="Andreopoulos B."/>
            <person name="Baker S."/>
            <person name="Barry K."/>
            <person name="Bills G."/>
            <person name="Bluhm B."/>
            <person name="Cannon C."/>
            <person name="Castanera R."/>
            <person name="Culley D."/>
            <person name="Daum C."/>
            <person name="Ezra D."/>
            <person name="Gonzalez J."/>
            <person name="Henrissat B."/>
            <person name="Kuo A."/>
            <person name="Liang C."/>
            <person name="Lipzen A."/>
            <person name="Lutzoni F."/>
            <person name="Magnuson J."/>
            <person name="Mondo S."/>
            <person name="Nolan M."/>
            <person name="Ohm R."/>
            <person name="Pangilinan J."/>
            <person name="Park H.-J."/>
            <person name="Ramirez L."/>
            <person name="Alfaro M."/>
            <person name="Sun H."/>
            <person name="Tritt A."/>
            <person name="Yoshinaga Y."/>
            <person name="Zwiers L.-H."/>
            <person name="Turgeon B."/>
            <person name="Goodwin S."/>
            <person name="Spatafora J."/>
            <person name="Crous P."/>
            <person name="Grigoriev I."/>
        </authorList>
    </citation>
    <scope>NUCLEOTIDE SEQUENCE [LARGE SCALE GENOMIC DNA]</scope>
    <source>
        <strain evidence="3">CECT 20119</strain>
    </source>
</reference>
<gene>
    <name evidence="2" type="ORF">BDZ85DRAFT_266175</name>
</gene>
<feature type="compositionally biased region" description="Basic and acidic residues" evidence="1">
    <location>
        <begin position="338"/>
        <end position="348"/>
    </location>
</feature>
<proteinExistence type="predicted"/>
<keyword evidence="3" id="KW-1185">Reference proteome</keyword>
<feature type="region of interest" description="Disordered" evidence="1">
    <location>
        <begin position="321"/>
        <end position="501"/>
    </location>
</feature>
<accession>A0A6A6G5Y6</accession>
<feature type="compositionally biased region" description="Low complexity" evidence="1">
    <location>
        <begin position="350"/>
        <end position="359"/>
    </location>
</feature>
<organism evidence="2 3">
    <name type="scientific">Elsinoe ampelina</name>
    <dbReference type="NCBI Taxonomy" id="302913"/>
    <lineage>
        <taxon>Eukaryota</taxon>
        <taxon>Fungi</taxon>
        <taxon>Dikarya</taxon>
        <taxon>Ascomycota</taxon>
        <taxon>Pezizomycotina</taxon>
        <taxon>Dothideomycetes</taxon>
        <taxon>Dothideomycetidae</taxon>
        <taxon>Myriangiales</taxon>
        <taxon>Elsinoaceae</taxon>
        <taxon>Elsinoe</taxon>
    </lineage>
</organism>
<name>A0A6A6G5Y6_9PEZI</name>
<feature type="region of interest" description="Disordered" evidence="1">
    <location>
        <begin position="245"/>
        <end position="276"/>
    </location>
</feature>